<evidence type="ECO:0000259" key="1">
    <source>
        <dbReference type="PROSITE" id="PS51977"/>
    </source>
</evidence>
<organism evidence="2 3">
    <name type="scientific">Geodia barretti</name>
    <name type="common">Barrett's horny sponge</name>
    <dbReference type="NCBI Taxonomy" id="519541"/>
    <lineage>
        <taxon>Eukaryota</taxon>
        <taxon>Metazoa</taxon>
        <taxon>Porifera</taxon>
        <taxon>Demospongiae</taxon>
        <taxon>Heteroscleromorpha</taxon>
        <taxon>Tetractinellida</taxon>
        <taxon>Astrophorina</taxon>
        <taxon>Geodiidae</taxon>
        <taxon>Geodia</taxon>
    </lineage>
</organism>
<name>A0AA35WSG7_GEOBA</name>
<accession>A0AA35WSG7</accession>
<dbReference type="SUPFAM" id="SSF142921">
    <property type="entry name" value="WGR domain-like"/>
    <property type="match status" value="1"/>
</dbReference>
<dbReference type="EMBL" id="CASHTH010002276">
    <property type="protein sequence ID" value="CAI8027371.1"/>
    <property type="molecule type" value="Genomic_DNA"/>
</dbReference>
<keyword evidence="3" id="KW-1185">Reference proteome</keyword>
<dbReference type="PROSITE" id="PS51977">
    <property type="entry name" value="WGR"/>
    <property type="match status" value="1"/>
</dbReference>
<feature type="domain" description="WGR" evidence="1">
    <location>
        <begin position="115"/>
        <end position="198"/>
    </location>
</feature>
<dbReference type="SMART" id="SM00773">
    <property type="entry name" value="WGR"/>
    <property type="match status" value="1"/>
</dbReference>
<reference evidence="2" key="1">
    <citation type="submission" date="2023-03" db="EMBL/GenBank/DDBJ databases">
        <authorList>
            <person name="Steffen K."/>
            <person name="Cardenas P."/>
        </authorList>
    </citation>
    <scope>NUCLEOTIDE SEQUENCE</scope>
</reference>
<gene>
    <name evidence="2" type="ORF">GBAR_LOCUS15666</name>
</gene>
<dbReference type="AlphaFoldDB" id="A0AA35WSG7"/>
<dbReference type="InterPro" id="IPR008893">
    <property type="entry name" value="WGR_domain"/>
</dbReference>
<dbReference type="InterPro" id="IPR036930">
    <property type="entry name" value="WGR_dom_sf"/>
</dbReference>
<dbReference type="Proteomes" id="UP001174909">
    <property type="component" value="Unassembled WGS sequence"/>
</dbReference>
<protein>
    <recommendedName>
        <fullName evidence="1">WGR domain-containing protein</fullName>
    </recommendedName>
</protein>
<evidence type="ECO:0000313" key="2">
    <source>
        <dbReference type="EMBL" id="CAI8027371.1"/>
    </source>
</evidence>
<dbReference type="Pfam" id="PF05406">
    <property type="entry name" value="WGR"/>
    <property type="match status" value="1"/>
</dbReference>
<sequence length="202" mass="23262">MRLELYTAGVSQASFLDWRAGLSEDEQAAGLEVAHSPIQETPEVLRERLPVVLDELCSIPEQRVQFHSADAEQLCTFAYTNYQSRMDRDWNASLYFPAKAAIFLPFNEKLLSRRVAHLYYQEGTSDKIYHLYLAQSLTDDRYSVISRYGRRDGGIQQAKKVFDSHLEAAEKEWNRLHHDKLQKGYQVGHPTPPQQLTLALSF</sequence>
<comment type="caution">
    <text evidence="2">The sequence shown here is derived from an EMBL/GenBank/DDBJ whole genome shotgun (WGS) entry which is preliminary data.</text>
</comment>
<proteinExistence type="predicted"/>
<dbReference type="Gene3D" id="2.20.140.10">
    <property type="entry name" value="WGR domain"/>
    <property type="match status" value="1"/>
</dbReference>
<evidence type="ECO:0000313" key="3">
    <source>
        <dbReference type="Proteomes" id="UP001174909"/>
    </source>
</evidence>